<name>A0A5B8MV17_9CHLO</name>
<feature type="region of interest" description="Disordered" evidence="1">
    <location>
        <begin position="1"/>
        <end position="57"/>
    </location>
</feature>
<dbReference type="Proteomes" id="UP000316726">
    <property type="component" value="Chromosome 12"/>
</dbReference>
<dbReference type="NCBIfam" id="TIGR01589">
    <property type="entry name" value="A_thal_3526"/>
    <property type="match status" value="1"/>
</dbReference>
<organism evidence="2 3">
    <name type="scientific">Chloropicon primus</name>
    <dbReference type="NCBI Taxonomy" id="1764295"/>
    <lineage>
        <taxon>Eukaryota</taxon>
        <taxon>Viridiplantae</taxon>
        <taxon>Chlorophyta</taxon>
        <taxon>Chloropicophyceae</taxon>
        <taxon>Chloropicales</taxon>
        <taxon>Chloropicaceae</taxon>
        <taxon>Chloropicon</taxon>
    </lineage>
</organism>
<proteinExistence type="predicted"/>
<evidence type="ECO:0000256" key="1">
    <source>
        <dbReference type="SAM" id="MobiDB-lite"/>
    </source>
</evidence>
<gene>
    <name evidence="2" type="ORF">A3770_12p67150</name>
</gene>
<evidence type="ECO:0000313" key="3">
    <source>
        <dbReference type="Proteomes" id="UP000316726"/>
    </source>
</evidence>
<keyword evidence="3" id="KW-1185">Reference proteome</keyword>
<accession>A0A5B8MV17</accession>
<evidence type="ECO:0000313" key="2">
    <source>
        <dbReference type="EMBL" id="QDZ24197.1"/>
    </source>
</evidence>
<dbReference type="STRING" id="1764295.A0A5B8MV17"/>
<sequence>MARGKNDKAGGSTSKRGGNKGGQNGVESGKVVKTEGKGKKNSGGSAGKDQGGNRLGPEHSKISCADIQYVQNLIERCLQQYMTRKDVVFALQYQARIEPGFTTLVWQKLEEQNPAFFMAYHVRVKLKDQVVLFNHLLEQQMQMIKKLQTSHMGPQSWQQKAGGMGQGPIQHPHLSSSFPMHHPMHHPMGMPHHPHSGGMMHPAGLHHPGMNPTAHMNPHSNPMAHHNISNPSNPLYGDVQHQMGQASGMYNAAGGNQGGSKNGLEQQLRDHAARDPNPFTDYNQGRGLESPPFPAGLARPSSIGLDLSQAEGQSNMNISGMPKVFSLSDLTMELGAQLGTDGDVSLSLLAGNESSGLGIFPRNLSLGDIAKLETM</sequence>
<dbReference type="OrthoDB" id="1620396at2759"/>
<feature type="compositionally biased region" description="Gly residues" evidence="1">
    <location>
        <begin position="44"/>
        <end position="54"/>
    </location>
</feature>
<reference evidence="2 3" key="1">
    <citation type="submission" date="2018-07" db="EMBL/GenBank/DDBJ databases">
        <title>The complete nuclear genome of the prasinophyte Chloropicon primus (CCMP1205).</title>
        <authorList>
            <person name="Pombert J.-F."/>
            <person name="Otis C."/>
            <person name="Turmel M."/>
            <person name="Lemieux C."/>
        </authorList>
    </citation>
    <scope>NUCLEOTIDE SEQUENCE [LARGE SCALE GENOMIC DNA]</scope>
    <source>
        <strain evidence="2 3">CCMP1205</strain>
    </source>
</reference>
<protein>
    <submittedName>
        <fullName evidence="2">Uncharacterized protein</fullName>
    </submittedName>
</protein>
<feature type="region of interest" description="Disordered" evidence="1">
    <location>
        <begin position="154"/>
        <end position="175"/>
    </location>
</feature>
<dbReference type="PANTHER" id="PTHR31871">
    <property type="entry name" value="OS02G0137100 PROTEIN"/>
    <property type="match status" value="1"/>
</dbReference>
<dbReference type="PANTHER" id="PTHR31871:SF1">
    <property type="entry name" value="HISTIDINE-TRNA LIGASE"/>
    <property type="match status" value="1"/>
</dbReference>
<dbReference type="Pfam" id="PF09713">
    <property type="entry name" value="A_thal_3526"/>
    <property type="match status" value="1"/>
</dbReference>
<dbReference type="EMBL" id="CP031045">
    <property type="protein sequence ID" value="QDZ24197.1"/>
    <property type="molecule type" value="Genomic_DNA"/>
</dbReference>
<dbReference type="InterPro" id="IPR006476">
    <property type="entry name" value="CHP01589_pln"/>
</dbReference>
<dbReference type="AlphaFoldDB" id="A0A5B8MV17"/>